<dbReference type="EMBL" id="RJLR01000046">
    <property type="protein sequence ID" value="RNM02622.1"/>
    <property type="molecule type" value="Genomic_DNA"/>
</dbReference>
<evidence type="ECO:0000313" key="2">
    <source>
        <dbReference type="EMBL" id="RNM02622.1"/>
    </source>
</evidence>
<protein>
    <recommendedName>
        <fullName evidence="4">DUF3102 domain-containing protein</fullName>
    </recommendedName>
</protein>
<feature type="coiled-coil region" evidence="1">
    <location>
        <begin position="163"/>
        <end position="211"/>
    </location>
</feature>
<evidence type="ECO:0000256" key="1">
    <source>
        <dbReference type="SAM" id="Coils"/>
    </source>
</evidence>
<gene>
    <name evidence="2" type="ORF">EF878_19480</name>
</gene>
<dbReference type="AlphaFoldDB" id="A0A3N0FRB1"/>
<proteinExistence type="predicted"/>
<comment type="caution">
    <text evidence="2">The sequence shown here is derived from an EMBL/GenBank/DDBJ whole genome shotgun (WGS) entry which is preliminary data.</text>
</comment>
<sequence>MARTKTTPPELAQDAELNPELATAQNLMATVNSQFNDERDLLNQLLGQAQMADAFEQFSRTVRSSKLAFVKENKLYRNLKGKKSPNGSEFLGTWDEFCHVLGISVDKADMDIANLRAFGEEALESMSRMGIGYRELRQFRRLPEDQKSALIEVAKDGDKTALLELAEEMIAKHTKEKEDLKTDLEISRQSLAEKKNEINALKDHADELKAKLTRRSTTETPDEAGRALETEVTGFKNGVLSALVDFGSGIEALAKHTERTGISHIHVMAGLLDSIEAYVVELRQQFDLPEFREVDGVDEWVKEALEGNTSTETGETPL</sequence>
<evidence type="ECO:0008006" key="4">
    <source>
        <dbReference type="Google" id="ProtNLM"/>
    </source>
</evidence>
<dbReference type="OrthoDB" id="8564384at2"/>
<dbReference type="Proteomes" id="UP000276061">
    <property type="component" value="Unassembled WGS sequence"/>
</dbReference>
<evidence type="ECO:0000313" key="3">
    <source>
        <dbReference type="Proteomes" id="UP000276061"/>
    </source>
</evidence>
<name>A0A3N0FRB1_9GAMM</name>
<organism evidence="2 3">
    <name type="scientific">Dickeya undicola</name>
    <dbReference type="NCBI Taxonomy" id="1577887"/>
    <lineage>
        <taxon>Bacteria</taxon>
        <taxon>Pseudomonadati</taxon>
        <taxon>Pseudomonadota</taxon>
        <taxon>Gammaproteobacteria</taxon>
        <taxon>Enterobacterales</taxon>
        <taxon>Pectobacteriaceae</taxon>
        <taxon>Dickeya</taxon>
    </lineage>
</organism>
<keyword evidence="1" id="KW-0175">Coiled coil</keyword>
<accession>A0A3N0FRB1</accession>
<reference evidence="2 3" key="1">
    <citation type="submission" date="2018-11" db="EMBL/GenBank/DDBJ databases">
        <title>Characterization of surface water Dickeya isolates.</title>
        <authorList>
            <person name="Van Gijsegem F."/>
            <person name="Pedron J."/>
        </authorList>
    </citation>
    <scope>NUCLEOTIDE SEQUENCE [LARGE SCALE GENOMIC DNA]</scope>
    <source>
        <strain evidence="2 3">FVG1-MFV-O17</strain>
    </source>
</reference>
<dbReference type="RefSeq" id="WP_123253314.1">
    <property type="nucleotide sequence ID" value="NZ_RJLR01000046.1"/>
</dbReference>